<keyword evidence="2 8" id="KW-0378">Hydrolase</keyword>
<evidence type="ECO:0000256" key="7">
    <source>
        <dbReference type="SAM" id="Phobius"/>
    </source>
</evidence>
<accession>A0A410P3Z3</accession>
<dbReference type="EMBL" id="CP019384">
    <property type="protein sequence ID" value="QAT16843.1"/>
    <property type="molecule type" value="Genomic_DNA"/>
</dbReference>
<evidence type="ECO:0000256" key="6">
    <source>
        <dbReference type="ARBA" id="ARBA00037986"/>
    </source>
</evidence>
<keyword evidence="5" id="KW-0624">Polysaccharide degradation</keyword>
<name>A0A410P3Z3_VELA1</name>
<keyword evidence="3" id="KW-0119">Carbohydrate metabolism</keyword>
<gene>
    <name evidence="8" type="ORF">BU251_03385</name>
</gene>
<keyword evidence="9" id="KW-1185">Reference proteome</keyword>
<dbReference type="InterPro" id="IPR015943">
    <property type="entry name" value="WD40/YVTN_repeat-like_dom_sf"/>
</dbReference>
<keyword evidence="1" id="KW-0732">Signal</keyword>
<evidence type="ECO:0000256" key="2">
    <source>
        <dbReference type="ARBA" id="ARBA00022801"/>
    </source>
</evidence>
<evidence type="ECO:0000313" key="9">
    <source>
        <dbReference type="Proteomes" id="UP000287243"/>
    </source>
</evidence>
<comment type="similarity">
    <text evidence="6">Belongs to the glycosyl hydrolase 74 family.</text>
</comment>
<dbReference type="PANTHER" id="PTHR43739:SF2">
    <property type="entry name" value="OLIGOXYLOGLUCAN-REDUCING END-SPECIFIC XYLOGLUCANASE-RELATED"/>
    <property type="match status" value="1"/>
</dbReference>
<dbReference type="GO" id="GO:0010411">
    <property type="term" value="P:xyloglucan metabolic process"/>
    <property type="evidence" value="ECO:0007669"/>
    <property type="project" value="TreeGrafter"/>
</dbReference>
<proteinExistence type="inferred from homology"/>
<evidence type="ECO:0000256" key="4">
    <source>
        <dbReference type="ARBA" id="ARBA00023295"/>
    </source>
</evidence>
<dbReference type="AlphaFoldDB" id="A0A410P3Z3"/>
<reference evidence="8 9" key="1">
    <citation type="submission" date="2017-01" db="EMBL/GenBank/DDBJ databases">
        <title>First insights into the biology of 'candidatus Vampirococcus archaeovorus'.</title>
        <authorList>
            <person name="Kizina J."/>
            <person name="Jordan S."/>
            <person name="Stueber K."/>
            <person name="Reinhardt R."/>
            <person name="Harder J."/>
        </authorList>
    </citation>
    <scope>NUCLEOTIDE SEQUENCE [LARGE SCALE GENOMIC DNA]</scope>
    <source>
        <strain evidence="8 9">LiM</strain>
    </source>
</reference>
<sequence>MIKGRVLIKKLGLAGVFLIMMGFWGYCYVYAGDFERLDSRGLEGRKPLSISSDETGGQVVWVGTDGGIFRKELSKNGAWQKIVLEDVADVRVNRIEFSSYVPFGYAATSKGVYEIDPVSSLTCKIYSSDQDAENECYGVAVDVGQNIYIATKGGLFVRPGKGKRWTKSIAVLGNKTIDYVYAAGTVLYVAASDGLYRSRDKAKTWEKVFSLSTGSSREEAAEDEEENAEEGVSNRIYAAMGEKGTPSTIYLATSLGGFRSRDEGETWESLPLTGLDSKGILDLILSVSRGALYAATKNGVFRMDGDGWSVIAPLNACHGLVLINEKIFVATSMGIYAFEVNDGNDEIRISINKDTKQDSEYEPTIQEVQQMVIRYCDVSNDKIASWHKEARVKAFLPDLSFGYGNNVYGSYNGIFAVGPNDWQVNLSWELGDLIYSPDQTSIDVRSRLMVQLRNDVLAEATQLYYERKRLLIELSDGFLSSEDLSKRKIRLEEVSALLDRLTGGTFSKVLKSSP</sequence>
<evidence type="ECO:0000256" key="1">
    <source>
        <dbReference type="ARBA" id="ARBA00022729"/>
    </source>
</evidence>
<feature type="transmembrane region" description="Helical" evidence="7">
    <location>
        <begin position="12"/>
        <end position="31"/>
    </location>
</feature>
<evidence type="ECO:0000313" key="8">
    <source>
        <dbReference type="EMBL" id="QAT16843.1"/>
    </source>
</evidence>
<evidence type="ECO:0000256" key="5">
    <source>
        <dbReference type="ARBA" id="ARBA00023326"/>
    </source>
</evidence>
<dbReference type="Gene3D" id="2.130.10.10">
    <property type="entry name" value="YVTN repeat-like/Quinoprotein amine dehydrogenase"/>
    <property type="match status" value="2"/>
</dbReference>
<dbReference type="PANTHER" id="PTHR43739">
    <property type="entry name" value="XYLOGLUCANASE (EUROFUNG)"/>
    <property type="match status" value="1"/>
</dbReference>
<dbReference type="Proteomes" id="UP000287243">
    <property type="component" value="Chromosome"/>
</dbReference>
<dbReference type="InterPro" id="IPR052025">
    <property type="entry name" value="Xyloglucanase_GH74"/>
</dbReference>
<keyword evidence="4" id="KW-0326">Glycosidase</keyword>
<dbReference type="KEGG" id="vai:BU251_03385"/>
<dbReference type="SUPFAM" id="SSF110296">
    <property type="entry name" value="Oligoxyloglucan reducing end-specific cellobiohydrolase"/>
    <property type="match status" value="1"/>
</dbReference>
<dbReference type="GO" id="GO:0016798">
    <property type="term" value="F:hydrolase activity, acting on glycosyl bonds"/>
    <property type="evidence" value="ECO:0007669"/>
    <property type="project" value="UniProtKB-KW"/>
</dbReference>
<evidence type="ECO:0000256" key="3">
    <source>
        <dbReference type="ARBA" id="ARBA00023277"/>
    </source>
</evidence>
<keyword evidence="7" id="KW-0472">Membrane</keyword>
<keyword evidence="7" id="KW-0812">Transmembrane</keyword>
<keyword evidence="7" id="KW-1133">Transmembrane helix</keyword>
<protein>
    <submittedName>
        <fullName evidence="8">Glycosyl hydrolase, BNR repeat</fullName>
    </submittedName>
</protein>
<organism evidence="8 9">
    <name type="scientific">Velamenicoccus archaeovorus</name>
    <dbReference type="NCBI Taxonomy" id="1930593"/>
    <lineage>
        <taxon>Bacteria</taxon>
        <taxon>Pseudomonadati</taxon>
        <taxon>Candidatus Omnitrophota</taxon>
        <taxon>Candidatus Velamenicoccus</taxon>
    </lineage>
</organism>
<dbReference type="GO" id="GO:0000272">
    <property type="term" value="P:polysaccharide catabolic process"/>
    <property type="evidence" value="ECO:0007669"/>
    <property type="project" value="UniProtKB-KW"/>
</dbReference>